<feature type="transmembrane region" description="Helical" evidence="1">
    <location>
        <begin position="14"/>
        <end position="38"/>
    </location>
</feature>
<dbReference type="Proteomes" id="UP000576645">
    <property type="component" value="Unassembled WGS sequence"/>
</dbReference>
<keyword evidence="1" id="KW-0472">Membrane</keyword>
<sequence>MDKYTFIVEMTKALAWPATIAGGLILLRKPLLALVPFMRKLKYKELEMEFSEQVQALKSEANITEKEEVDTPAMSILSFSTRAAVLEAWMALESASASKAASFWSTSNTTPFKNNFQLGSYLHQCGVLNEQQLKSFNELRQLRNQLVHSDVTNLKESDAKAYITVASNLVNQISST</sequence>
<gene>
    <name evidence="2" type="ORF">F0238_22090</name>
</gene>
<evidence type="ECO:0008006" key="4">
    <source>
        <dbReference type="Google" id="ProtNLM"/>
    </source>
</evidence>
<evidence type="ECO:0000313" key="2">
    <source>
        <dbReference type="EMBL" id="NOJ25423.1"/>
    </source>
</evidence>
<evidence type="ECO:0000313" key="3">
    <source>
        <dbReference type="Proteomes" id="UP000576645"/>
    </source>
</evidence>
<protein>
    <recommendedName>
        <fullName evidence="4">DUF4145 domain-containing protein</fullName>
    </recommendedName>
</protein>
<comment type="caution">
    <text evidence="2">The sequence shown here is derived from an EMBL/GenBank/DDBJ whole genome shotgun (WGS) entry which is preliminary data.</text>
</comment>
<reference evidence="2 3" key="1">
    <citation type="submission" date="2019-09" db="EMBL/GenBank/DDBJ databases">
        <title>Draft genome sequencing and comparative genomics of hatchery-associated Vibrios.</title>
        <authorList>
            <person name="Kehlet-Delgado H."/>
            <person name="Mueller R.S."/>
        </authorList>
    </citation>
    <scope>NUCLEOTIDE SEQUENCE [LARGE SCALE GENOMIC DNA]</scope>
    <source>
        <strain evidence="2 3">09-121-3</strain>
    </source>
</reference>
<dbReference type="EMBL" id="VTXP01000016">
    <property type="protein sequence ID" value="NOJ25423.1"/>
    <property type="molecule type" value="Genomic_DNA"/>
</dbReference>
<dbReference type="AlphaFoldDB" id="A0AAP6ZU49"/>
<name>A0AAP6ZU49_9VIBR</name>
<proteinExistence type="predicted"/>
<keyword evidence="1" id="KW-1133">Transmembrane helix</keyword>
<evidence type="ECO:0000256" key="1">
    <source>
        <dbReference type="SAM" id="Phobius"/>
    </source>
</evidence>
<dbReference type="RefSeq" id="WP_171353882.1">
    <property type="nucleotide sequence ID" value="NZ_VTXP01000016.1"/>
</dbReference>
<accession>A0AAP6ZU49</accession>
<keyword evidence="1" id="KW-0812">Transmembrane</keyword>
<organism evidence="2 3">
    <name type="scientific">Vibrio coralliilyticus</name>
    <dbReference type="NCBI Taxonomy" id="190893"/>
    <lineage>
        <taxon>Bacteria</taxon>
        <taxon>Pseudomonadati</taxon>
        <taxon>Pseudomonadota</taxon>
        <taxon>Gammaproteobacteria</taxon>
        <taxon>Vibrionales</taxon>
        <taxon>Vibrionaceae</taxon>
        <taxon>Vibrio</taxon>
    </lineage>
</organism>